<name>X0UC27_9ZZZZ</name>
<dbReference type="InterPro" id="IPR051706">
    <property type="entry name" value="Glycosyltransferase_domain"/>
</dbReference>
<dbReference type="GO" id="GO:0000030">
    <property type="term" value="F:mannosyltransferase activity"/>
    <property type="evidence" value="ECO:0007669"/>
    <property type="project" value="TreeGrafter"/>
</dbReference>
<dbReference type="Gene3D" id="3.90.550.20">
    <property type="match status" value="1"/>
</dbReference>
<dbReference type="PANTHER" id="PTHR32385:SF23">
    <property type="entry name" value="NUCLEOTIDE-DIPHOSPHO-SUGAR TRANSFERASE"/>
    <property type="match status" value="1"/>
</dbReference>
<accession>X0UC27</accession>
<organism evidence="2">
    <name type="scientific">marine sediment metagenome</name>
    <dbReference type="NCBI Taxonomy" id="412755"/>
    <lineage>
        <taxon>unclassified sequences</taxon>
        <taxon>metagenomes</taxon>
        <taxon>ecological metagenomes</taxon>
    </lineage>
</organism>
<proteinExistence type="predicted"/>
<dbReference type="Pfam" id="PF04488">
    <property type="entry name" value="Gly_transf_sug"/>
    <property type="match status" value="1"/>
</dbReference>
<evidence type="ECO:0000256" key="1">
    <source>
        <dbReference type="ARBA" id="ARBA00022679"/>
    </source>
</evidence>
<comment type="caution">
    <text evidence="2">The sequence shown here is derived from an EMBL/GenBank/DDBJ whole genome shotgun (WGS) entry which is preliminary data.</text>
</comment>
<keyword evidence="1" id="KW-0808">Transferase</keyword>
<dbReference type="GO" id="GO:0051999">
    <property type="term" value="P:mannosyl-inositol phosphorylceramide biosynthetic process"/>
    <property type="evidence" value="ECO:0007669"/>
    <property type="project" value="TreeGrafter"/>
</dbReference>
<reference evidence="2" key="1">
    <citation type="journal article" date="2014" name="Front. Microbiol.">
        <title>High frequency of phylogenetically diverse reductive dehalogenase-homologous genes in deep subseafloor sedimentary metagenomes.</title>
        <authorList>
            <person name="Kawai M."/>
            <person name="Futagami T."/>
            <person name="Toyoda A."/>
            <person name="Takaki Y."/>
            <person name="Nishi S."/>
            <person name="Hori S."/>
            <person name="Arai W."/>
            <person name="Tsubouchi T."/>
            <person name="Morono Y."/>
            <person name="Uchiyama I."/>
            <person name="Ito T."/>
            <person name="Fujiyama A."/>
            <person name="Inagaki F."/>
            <person name="Takami H."/>
        </authorList>
    </citation>
    <scope>NUCLEOTIDE SEQUENCE</scope>
    <source>
        <strain evidence="2">Expedition CK06-06</strain>
    </source>
</reference>
<sequence length="253" mass="29695">MAGSTNKVAVDTADESQATVQVIPKIIHQSWKTNTLPLRWKHTVASVRRWHPDWEYRLWDDEAINAYVKKRHPEFYPIFSGFSRNIMRADVIRYILMHDIGGMYCDLDYEFIRPYSYGDSELVLGYEFDQSYGDPCNQIANFVFASAPGHLFWKDVLNDLQQNPPQAFSYLDVCGLTGPGLLSRVYRENHQRYGHVTLEPRRVFHPFRMRGKNERQILLNNGTTIGVHHASGSWRERWTLAYLKEKLRKLWNN</sequence>
<dbReference type="AlphaFoldDB" id="X0UC27"/>
<dbReference type="InterPro" id="IPR007577">
    <property type="entry name" value="GlycoTrfase_DXD_sugar-bd_CS"/>
</dbReference>
<dbReference type="SUPFAM" id="SSF53448">
    <property type="entry name" value="Nucleotide-diphospho-sugar transferases"/>
    <property type="match status" value="1"/>
</dbReference>
<protein>
    <submittedName>
        <fullName evidence="2">Uncharacterized protein</fullName>
    </submittedName>
</protein>
<dbReference type="PANTHER" id="PTHR32385">
    <property type="entry name" value="MANNOSYL PHOSPHORYLINOSITOL CERAMIDE SYNTHASE"/>
    <property type="match status" value="1"/>
</dbReference>
<dbReference type="GO" id="GO:0016020">
    <property type="term" value="C:membrane"/>
    <property type="evidence" value="ECO:0007669"/>
    <property type="project" value="GOC"/>
</dbReference>
<evidence type="ECO:0000313" key="2">
    <source>
        <dbReference type="EMBL" id="GAG03354.1"/>
    </source>
</evidence>
<gene>
    <name evidence="2" type="ORF">S01H1_34399</name>
</gene>
<dbReference type="EMBL" id="BARS01021414">
    <property type="protein sequence ID" value="GAG03354.1"/>
    <property type="molecule type" value="Genomic_DNA"/>
</dbReference>
<dbReference type="InterPro" id="IPR029044">
    <property type="entry name" value="Nucleotide-diphossugar_trans"/>
</dbReference>